<gene>
    <name evidence="1" type="ORF">LCGC14_1456610</name>
</gene>
<comment type="caution">
    <text evidence="1">The sequence shown here is derived from an EMBL/GenBank/DDBJ whole genome shotgun (WGS) entry which is preliminary data.</text>
</comment>
<dbReference type="EMBL" id="LAZR01010092">
    <property type="protein sequence ID" value="KKM68868.1"/>
    <property type="molecule type" value="Genomic_DNA"/>
</dbReference>
<reference evidence="1" key="1">
    <citation type="journal article" date="2015" name="Nature">
        <title>Complex archaea that bridge the gap between prokaryotes and eukaryotes.</title>
        <authorList>
            <person name="Spang A."/>
            <person name="Saw J.H."/>
            <person name="Jorgensen S.L."/>
            <person name="Zaremba-Niedzwiedzka K."/>
            <person name="Martijn J."/>
            <person name="Lind A.E."/>
            <person name="van Eijk R."/>
            <person name="Schleper C."/>
            <person name="Guy L."/>
            <person name="Ettema T.J."/>
        </authorList>
    </citation>
    <scope>NUCLEOTIDE SEQUENCE</scope>
</reference>
<accession>A0A0F9JH30</accession>
<proteinExistence type="predicted"/>
<evidence type="ECO:0000313" key="1">
    <source>
        <dbReference type="EMBL" id="KKM68868.1"/>
    </source>
</evidence>
<sequence length="153" mass="15980">MVGLRKRHLVNALNPAAQFDLSATAVLNAGIHANRNLMLTGDGSTAQTYTLPLATGSGNTYTFYVRTTNSGTYVINAAGSDEFDGSAQSCDGNDATGASYIAATGSNFTVFTFGDTTRGELGTWIQFKDVASAVWLVNALMTVSSNSTATPFT</sequence>
<name>A0A0F9JH30_9ZZZZ</name>
<dbReference type="AlphaFoldDB" id="A0A0F9JH30"/>
<protein>
    <submittedName>
        <fullName evidence="1">Uncharacterized protein</fullName>
    </submittedName>
</protein>
<organism evidence="1">
    <name type="scientific">marine sediment metagenome</name>
    <dbReference type="NCBI Taxonomy" id="412755"/>
    <lineage>
        <taxon>unclassified sequences</taxon>
        <taxon>metagenomes</taxon>
        <taxon>ecological metagenomes</taxon>
    </lineage>
</organism>